<proteinExistence type="predicted"/>
<organism evidence="1 2">
    <name type="scientific">Trifolium pratense</name>
    <name type="common">Red clover</name>
    <dbReference type="NCBI Taxonomy" id="57577"/>
    <lineage>
        <taxon>Eukaryota</taxon>
        <taxon>Viridiplantae</taxon>
        <taxon>Streptophyta</taxon>
        <taxon>Embryophyta</taxon>
        <taxon>Tracheophyta</taxon>
        <taxon>Spermatophyta</taxon>
        <taxon>Magnoliopsida</taxon>
        <taxon>eudicotyledons</taxon>
        <taxon>Gunneridae</taxon>
        <taxon>Pentapetalae</taxon>
        <taxon>rosids</taxon>
        <taxon>fabids</taxon>
        <taxon>Fabales</taxon>
        <taxon>Fabaceae</taxon>
        <taxon>Papilionoideae</taxon>
        <taxon>50 kb inversion clade</taxon>
        <taxon>NPAAA clade</taxon>
        <taxon>Hologalegina</taxon>
        <taxon>IRL clade</taxon>
        <taxon>Trifolieae</taxon>
        <taxon>Trifolium</taxon>
    </lineage>
</organism>
<evidence type="ECO:0000313" key="2">
    <source>
        <dbReference type="Proteomes" id="UP001177021"/>
    </source>
</evidence>
<protein>
    <submittedName>
        <fullName evidence="1">Uncharacterized protein</fullName>
    </submittedName>
</protein>
<gene>
    <name evidence="1" type="ORF">MILVUS5_LOCUS7430</name>
</gene>
<reference evidence="1" key="1">
    <citation type="submission" date="2023-10" db="EMBL/GenBank/DDBJ databases">
        <authorList>
            <person name="Rodriguez Cubillos JULIANA M."/>
            <person name="De Vega J."/>
        </authorList>
    </citation>
    <scope>NUCLEOTIDE SEQUENCE</scope>
</reference>
<comment type="caution">
    <text evidence="1">The sequence shown here is derived from an EMBL/GenBank/DDBJ whole genome shotgun (WGS) entry which is preliminary data.</text>
</comment>
<accession>A0ACB0J191</accession>
<sequence length="99" mass="11521">MMLMEMVGGRKNIIADASQTSEIYFPHWVYNRLDLGTDLIPGEMIATEDEIAKRMSIVGLWCIQPFPNDRPTMSRVIEMFRRQHEFIGNTTKTSPFFSY</sequence>
<evidence type="ECO:0000313" key="1">
    <source>
        <dbReference type="EMBL" id="CAJ2637022.1"/>
    </source>
</evidence>
<name>A0ACB0J191_TRIPR</name>
<dbReference type="Proteomes" id="UP001177021">
    <property type="component" value="Unassembled WGS sequence"/>
</dbReference>
<dbReference type="EMBL" id="CASHSV030000013">
    <property type="protein sequence ID" value="CAJ2637022.1"/>
    <property type="molecule type" value="Genomic_DNA"/>
</dbReference>
<keyword evidence="2" id="KW-1185">Reference proteome</keyword>